<comment type="caution">
    <text evidence="9">The sequence shown here is derived from an EMBL/GenBank/DDBJ whole genome shotgun (WGS) entry which is preliminary data.</text>
</comment>
<evidence type="ECO:0000256" key="1">
    <source>
        <dbReference type="ARBA" id="ARBA00004651"/>
    </source>
</evidence>
<feature type="transmembrane region" description="Helical" evidence="7">
    <location>
        <begin position="91"/>
        <end position="112"/>
    </location>
</feature>
<evidence type="ECO:0000256" key="7">
    <source>
        <dbReference type="RuleBase" id="RU363032"/>
    </source>
</evidence>
<feature type="domain" description="ABC transmembrane type-1" evidence="8">
    <location>
        <begin position="87"/>
        <end position="300"/>
    </location>
</feature>
<dbReference type="Proteomes" id="UP001156691">
    <property type="component" value="Unassembled WGS sequence"/>
</dbReference>
<dbReference type="PANTHER" id="PTHR30193:SF1">
    <property type="entry name" value="ABC TRANSPORTER PERMEASE PROTEIN YESP-RELATED"/>
    <property type="match status" value="1"/>
</dbReference>
<evidence type="ECO:0000256" key="5">
    <source>
        <dbReference type="ARBA" id="ARBA00022989"/>
    </source>
</evidence>
<feature type="transmembrane region" description="Helical" evidence="7">
    <location>
        <begin position="28"/>
        <end position="54"/>
    </location>
</feature>
<evidence type="ECO:0000256" key="4">
    <source>
        <dbReference type="ARBA" id="ARBA00022692"/>
    </source>
</evidence>
<keyword evidence="2 7" id="KW-0813">Transport</keyword>
<evidence type="ECO:0000256" key="2">
    <source>
        <dbReference type="ARBA" id="ARBA00022448"/>
    </source>
</evidence>
<feature type="transmembrane region" description="Helical" evidence="7">
    <location>
        <begin position="217"/>
        <end position="236"/>
    </location>
</feature>
<evidence type="ECO:0000313" key="10">
    <source>
        <dbReference type="Proteomes" id="UP001156691"/>
    </source>
</evidence>
<evidence type="ECO:0000256" key="3">
    <source>
        <dbReference type="ARBA" id="ARBA00022475"/>
    </source>
</evidence>
<reference evidence="10" key="1">
    <citation type="journal article" date="2019" name="Int. J. Syst. Evol. Microbiol.">
        <title>The Global Catalogue of Microorganisms (GCM) 10K type strain sequencing project: providing services to taxonomists for standard genome sequencing and annotation.</title>
        <authorList>
            <consortium name="The Broad Institute Genomics Platform"/>
            <consortium name="The Broad Institute Genome Sequencing Center for Infectious Disease"/>
            <person name="Wu L."/>
            <person name="Ma J."/>
        </authorList>
    </citation>
    <scope>NUCLEOTIDE SEQUENCE [LARGE SCALE GENOMIC DNA]</scope>
    <source>
        <strain evidence="10">NBRC 112416</strain>
    </source>
</reference>
<keyword evidence="6 7" id="KW-0472">Membrane</keyword>
<comment type="subcellular location">
    <subcellularLocation>
        <location evidence="1 7">Cell membrane</location>
        <topology evidence="1 7">Multi-pass membrane protein</topology>
    </subcellularLocation>
</comment>
<keyword evidence="4 7" id="KW-0812">Transmembrane</keyword>
<dbReference type="InterPro" id="IPR000515">
    <property type="entry name" value="MetI-like"/>
</dbReference>
<keyword evidence="5 7" id="KW-1133">Transmembrane helix</keyword>
<sequence length="313" mass="34388">MSQQASVGEVVRVASPARTVRQRSANGAAYTMLVPWLVGFFGLTAIPMVASLYLSFTDYSLLAPPEWVGADNYAYMFNGDYRFWPSLTVTAFYVFVSVPLATVVALAVAVGLNRKMRGIGILRSVYYLPSLLGGSVAIAIMWRELFDKNGLVNLVLSWFGIDGPAWLALPQTAPWTLVFLHAWQFGAPMVIFLAALKQIPSDLYEAAELDGANRVQVFFTITLPLITPIVFFNVVMQMITSFQAFTPAFVISNGTGAPLDSTLFYTLYLYIEGFGNFRMGYAAALAWVLLAIIAGLTALAFATARFWVFNPDD</sequence>
<evidence type="ECO:0000313" key="9">
    <source>
        <dbReference type="EMBL" id="GLQ55853.1"/>
    </source>
</evidence>
<dbReference type="PROSITE" id="PS50928">
    <property type="entry name" value="ABC_TM1"/>
    <property type="match status" value="1"/>
</dbReference>
<feature type="transmembrane region" description="Helical" evidence="7">
    <location>
        <begin position="248"/>
        <end position="271"/>
    </location>
</feature>
<evidence type="ECO:0000259" key="8">
    <source>
        <dbReference type="PROSITE" id="PS50928"/>
    </source>
</evidence>
<dbReference type="Pfam" id="PF00528">
    <property type="entry name" value="BPD_transp_1"/>
    <property type="match status" value="1"/>
</dbReference>
<feature type="transmembrane region" description="Helical" evidence="7">
    <location>
        <begin position="283"/>
        <end position="308"/>
    </location>
</feature>
<name>A0ABQ5W7V8_9HYPH</name>
<dbReference type="SUPFAM" id="SSF161098">
    <property type="entry name" value="MetI-like"/>
    <property type="match status" value="1"/>
</dbReference>
<protein>
    <submittedName>
        <fullName evidence="9">ABC transporter permease</fullName>
    </submittedName>
</protein>
<dbReference type="InterPro" id="IPR035906">
    <property type="entry name" value="MetI-like_sf"/>
</dbReference>
<dbReference type="EMBL" id="BSNS01000013">
    <property type="protein sequence ID" value="GLQ55853.1"/>
    <property type="molecule type" value="Genomic_DNA"/>
</dbReference>
<dbReference type="PANTHER" id="PTHR30193">
    <property type="entry name" value="ABC TRANSPORTER PERMEASE PROTEIN"/>
    <property type="match status" value="1"/>
</dbReference>
<dbReference type="InterPro" id="IPR051393">
    <property type="entry name" value="ABC_transporter_permease"/>
</dbReference>
<accession>A0ABQ5W7V8</accession>
<gene>
    <name evidence="9" type="ORF">GCM10010862_31120</name>
</gene>
<evidence type="ECO:0000256" key="6">
    <source>
        <dbReference type="ARBA" id="ARBA00023136"/>
    </source>
</evidence>
<keyword evidence="3" id="KW-1003">Cell membrane</keyword>
<organism evidence="9 10">
    <name type="scientific">Devosia nitrariae</name>
    <dbReference type="NCBI Taxonomy" id="2071872"/>
    <lineage>
        <taxon>Bacteria</taxon>
        <taxon>Pseudomonadati</taxon>
        <taxon>Pseudomonadota</taxon>
        <taxon>Alphaproteobacteria</taxon>
        <taxon>Hyphomicrobiales</taxon>
        <taxon>Devosiaceae</taxon>
        <taxon>Devosia</taxon>
    </lineage>
</organism>
<dbReference type="Gene3D" id="1.10.3720.10">
    <property type="entry name" value="MetI-like"/>
    <property type="match status" value="1"/>
</dbReference>
<dbReference type="CDD" id="cd06261">
    <property type="entry name" value="TM_PBP2"/>
    <property type="match status" value="1"/>
</dbReference>
<proteinExistence type="inferred from homology"/>
<feature type="transmembrane region" description="Helical" evidence="7">
    <location>
        <begin position="124"/>
        <end position="142"/>
    </location>
</feature>
<keyword evidence="10" id="KW-1185">Reference proteome</keyword>
<comment type="similarity">
    <text evidence="7">Belongs to the binding-protein-dependent transport system permease family.</text>
</comment>
<dbReference type="RefSeq" id="WP_284341272.1">
    <property type="nucleotide sequence ID" value="NZ_BSNS01000013.1"/>
</dbReference>
<feature type="transmembrane region" description="Helical" evidence="7">
    <location>
        <begin position="175"/>
        <end position="196"/>
    </location>
</feature>